<sequence>MNRPGPGPQPLRGIPGFPNQQPLPNRTAPLATGRLPNGKIGSGSNWGFGVPLGGAPGLPNPQSRPTSAAMTTFAQTLGASQPATPLDLSEFPSLSGSQPQHQNPSAQAVWANATQRASQHTPVQRPQPQSNVQASSSQARQQQTQQQAQPPQQQQPQSQPTQPQPPPQQDDALSTGSQLSGRLDDYRFGGQGGIGQLSGSSQPQTGSIDEFPPLGRNGTTEIGQDRRAGLMQNAAFGGPASAPGFPSNPQAARSPIDLRQGQNASFEQDKTNNLRHMQNGNSASLFSNPQSSIQSQVAQKQNALLDQQTRQAQSIQQQPQSFGRDLVDSPGSAPTPQRMQLVQMSELDRYGLPGLLGMIRHESEDLASLTVGQDLTALGLDLNQPDNNPLYHTFASPFAEAGSRPIEPEFTVPACYSVQNVHPLQSKVTSFSDETLFYIFYSMPKDIMQEVAAGELTNRNWRYHKEQKQWLTKDMNYEPVPLGPNEERGFYIFFDPNTWQRTRREFILHYDSLDSRNIRPLGNMTNP</sequence>
<keyword evidence="3" id="KW-0804">Transcription</keyword>
<dbReference type="GO" id="GO:0000289">
    <property type="term" value="P:nuclear-transcribed mRNA poly(A) tail shortening"/>
    <property type="evidence" value="ECO:0007669"/>
    <property type="project" value="UniProtKB-ARBA"/>
</dbReference>
<protein>
    <recommendedName>
        <fullName evidence="5">NOT2/NOT3/NOT5 C-terminal domain-containing protein</fullName>
    </recommendedName>
</protein>
<dbReference type="InterPro" id="IPR040168">
    <property type="entry name" value="Not2/3/5"/>
</dbReference>
<dbReference type="Gene3D" id="2.30.30.1020">
    <property type="entry name" value="CCR4-NOT complex subunit 2/3/5, C-terminal domain"/>
    <property type="match status" value="1"/>
</dbReference>
<evidence type="ECO:0000259" key="5">
    <source>
        <dbReference type="Pfam" id="PF04153"/>
    </source>
</evidence>
<evidence type="ECO:0000256" key="2">
    <source>
        <dbReference type="ARBA" id="ARBA00023015"/>
    </source>
</evidence>
<feature type="region of interest" description="Disordered" evidence="4">
    <location>
        <begin position="234"/>
        <end position="254"/>
    </location>
</feature>
<feature type="compositionally biased region" description="Low complexity" evidence="4">
    <location>
        <begin position="126"/>
        <end position="161"/>
    </location>
</feature>
<dbReference type="AlphaFoldDB" id="A0A165ITZ5"/>
<dbReference type="InterPro" id="IPR007282">
    <property type="entry name" value="NOT2/3/5_C"/>
</dbReference>
<feature type="region of interest" description="Disordered" evidence="4">
    <location>
        <begin position="1"/>
        <end position="221"/>
    </location>
</feature>
<proteinExistence type="inferred from homology"/>
<evidence type="ECO:0000256" key="4">
    <source>
        <dbReference type="SAM" id="MobiDB-lite"/>
    </source>
</evidence>
<feature type="domain" description="NOT2/NOT3/NOT5 C-terminal" evidence="5">
    <location>
        <begin position="391"/>
        <end position="513"/>
    </location>
</feature>
<comment type="similarity">
    <text evidence="1">Belongs to the CNOT2/3/5 family.</text>
</comment>
<dbReference type="PANTHER" id="PTHR23326">
    <property type="entry name" value="CCR4 NOT-RELATED"/>
    <property type="match status" value="1"/>
</dbReference>
<feature type="compositionally biased region" description="Low complexity" evidence="4">
    <location>
        <begin position="307"/>
        <end position="320"/>
    </location>
</feature>
<dbReference type="Pfam" id="PF04153">
    <property type="entry name" value="NOT2_3_5_C"/>
    <property type="match status" value="1"/>
</dbReference>
<feature type="region of interest" description="Disordered" evidence="4">
    <location>
        <begin position="274"/>
        <end position="336"/>
    </location>
</feature>
<accession>A0A165ITZ5</accession>
<reference evidence="6 7" key="1">
    <citation type="journal article" date="2016" name="Fungal Biol.">
        <title>The genome of Xylona heveae provides a window into fungal endophytism.</title>
        <authorList>
            <person name="Gazis R."/>
            <person name="Kuo A."/>
            <person name="Riley R."/>
            <person name="LaButti K."/>
            <person name="Lipzen A."/>
            <person name="Lin J."/>
            <person name="Amirebrahimi M."/>
            <person name="Hesse C.N."/>
            <person name="Spatafora J.W."/>
            <person name="Henrissat B."/>
            <person name="Hainaut M."/>
            <person name="Grigoriev I.V."/>
            <person name="Hibbett D.S."/>
        </authorList>
    </citation>
    <scope>NUCLEOTIDE SEQUENCE [LARGE SCALE GENOMIC DNA]</scope>
    <source>
        <strain evidence="6 7">TC161</strain>
    </source>
</reference>
<feature type="compositionally biased region" description="Polar residues" evidence="4">
    <location>
        <begin position="60"/>
        <end position="83"/>
    </location>
</feature>
<dbReference type="RefSeq" id="XP_018190944.1">
    <property type="nucleotide sequence ID" value="XM_018331868.1"/>
</dbReference>
<dbReference type="EMBL" id="KV407455">
    <property type="protein sequence ID" value="KZF25389.1"/>
    <property type="molecule type" value="Genomic_DNA"/>
</dbReference>
<dbReference type="GO" id="GO:0030015">
    <property type="term" value="C:CCR4-NOT core complex"/>
    <property type="evidence" value="ECO:0007669"/>
    <property type="project" value="InterPro"/>
</dbReference>
<keyword evidence="7" id="KW-1185">Reference proteome</keyword>
<evidence type="ECO:0000313" key="6">
    <source>
        <dbReference type="EMBL" id="KZF25389.1"/>
    </source>
</evidence>
<feature type="compositionally biased region" description="Polar residues" evidence="4">
    <location>
        <begin position="92"/>
        <end position="124"/>
    </location>
</feature>
<feature type="compositionally biased region" description="Polar residues" evidence="4">
    <location>
        <begin position="171"/>
        <end position="180"/>
    </location>
</feature>
<dbReference type="OrthoDB" id="25391at2759"/>
<evidence type="ECO:0000256" key="1">
    <source>
        <dbReference type="ARBA" id="ARBA00007682"/>
    </source>
</evidence>
<dbReference type="Proteomes" id="UP000076632">
    <property type="component" value="Unassembled WGS sequence"/>
</dbReference>
<dbReference type="GO" id="GO:0006355">
    <property type="term" value="P:regulation of DNA-templated transcription"/>
    <property type="evidence" value="ECO:0007669"/>
    <property type="project" value="InterPro"/>
</dbReference>
<dbReference type="OMA" id="RGVYLLW"/>
<name>A0A165ITZ5_XYLHT</name>
<evidence type="ECO:0000313" key="7">
    <source>
        <dbReference type="Proteomes" id="UP000076632"/>
    </source>
</evidence>
<gene>
    <name evidence="6" type="ORF">L228DRAFT_244216</name>
</gene>
<dbReference type="STRING" id="1328760.A0A165ITZ5"/>
<keyword evidence="2" id="KW-0805">Transcription regulation</keyword>
<feature type="compositionally biased region" description="Gly residues" evidence="4">
    <location>
        <begin position="40"/>
        <end position="56"/>
    </location>
</feature>
<dbReference type="InParanoid" id="A0A165ITZ5"/>
<evidence type="ECO:0000256" key="3">
    <source>
        <dbReference type="ARBA" id="ARBA00023163"/>
    </source>
</evidence>
<feature type="compositionally biased region" description="Polar residues" evidence="4">
    <location>
        <begin position="274"/>
        <end position="306"/>
    </location>
</feature>
<dbReference type="GeneID" id="28897005"/>
<feature type="compositionally biased region" description="Low complexity" evidence="4">
    <location>
        <begin position="234"/>
        <end position="249"/>
    </location>
</feature>
<dbReference type="InterPro" id="IPR038635">
    <property type="entry name" value="CCR4-NOT_su2/3/5_C_sf"/>
</dbReference>
<organism evidence="6 7">
    <name type="scientific">Xylona heveae (strain CBS 132557 / TC161)</name>
    <dbReference type="NCBI Taxonomy" id="1328760"/>
    <lineage>
        <taxon>Eukaryota</taxon>
        <taxon>Fungi</taxon>
        <taxon>Dikarya</taxon>
        <taxon>Ascomycota</taxon>
        <taxon>Pezizomycotina</taxon>
        <taxon>Xylonomycetes</taxon>
        <taxon>Xylonales</taxon>
        <taxon>Xylonaceae</taxon>
        <taxon>Xylona</taxon>
    </lineage>
</organism>